<dbReference type="AlphaFoldDB" id="X6MND4"/>
<proteinExistence type="predicted"/>
<dbReference type="Pfam" id="PF01764">
    <property type="entry name" value="Lipase_3"/>
    <property type="match status" value="1"/>
</dbReference>
<gene>
    <name evidence="4" type="ORF">RFI_21863</name>
</gene>
<dbReference type="EMBL" id="ASPP01019065">
    <property type="protein sequence ID" value="ETO15503.1"/>
    <property type="molecule type" value="Genomic_DNA"/>
</dbReference>
<sequence>MTSTVGQDTKNEEVTPKKDKDKEETKEIEIQQTKSNEKTIVITNKPGLHKPGESTGPVTLEDEITRDAAMTSPNSPIDGTLRFNSVDIYENVVDKVDDYRELATVRIGSYHLWKMASSYDHFLFHETVVDWWSVVIHYGVEVIVSLLLVAFVLLALVGFTVLSRFSGENGAGYRHSVYVNSDGKDVAPQYPNLQNELRWQFNHCRFDVEFLAETIYHYDTDEHFDAQFTRYYNNSSPWSMVFHQTKEPVYYYVRHNSEDLDIMVIRGTKSFEDLMQDLALFSEVVTLNIFSWFIPLETVLPKQSLRDAVYYAAFGDFLIDERVRKRFYYSHLLNELNDIAQNYTDTKNRTLIVVGHSLGGALAQIIAAKLFDTIPATHKEVFSFGLSSPGLVYSSRKFGVEIEPIERTSISLYSQRDLVPRIDTHEGLIETVECRRDYELECHIQSSIYCEVYTSCLRELGHDDLSDCFCLSDKNIYWKDCY</sequence>
<evidence type="ECO:0000256" key="2">
    <source>
        <dbReference type="SAM" id="Phobius"/>
    </source>
</evidence>
<keyword evidence="2" id="KW-0472">Membrane</keyword>
<feature type="compositionally biased region" description="Basic and acidic residues" evidence="1">
    <location>
        <begin position="9"/>
        <end position="29"/>
    </location>
</feature>
<evidence type="ECO:0000256" key="1">
    <source>
        <dbReference type="SAM" id="MobiDB-lite"/>
    </source>
</evidence>
<name>X6MND4_RETFI</name>
<keyword evidence="2" id="KW-1133">Transmembrane helix</keyword>
<keyword evidence="2" id="KW-0812">Transmembrane</keyword>
<evidence type="ECO:0000313" key="5">
    <source>
        <dbReference type="Proteomes" id="UP000023152"/>
    </source>
</evidence>
<reference evidence="4 5" key="1">
    <citation type="journal article" date="2013" name="Curr. Biol.">
        <title>The Genome of the Foraminiferan Reticulomyxa filosa.</title>
        <authorList>
            <person name="Glockner G."/>
            <person name="Hulsmann N."/>
            <person name="Schleicher M."/>
            <person name="Noegel A.A."/>
            <person name="Eichinger L."/>
            <person name="Gallinger C."/>
            <person name="Pawlowski J."/>
            <person name="Sierra R."/>
            <person name="Euteneuer U."/>
            <person name="Pillet L."/>
            <person name="Moustafa A."/>
            <person name="Platzer M."/>
            <person name="Groth M."/>
            <person name="Szafranski K."/>
            <person name="Schliwa M."/>
        </authorList>
    </citation>
    <scope>NUCLEOTIDE SEQUENCE [LARGE SCALE GENOMIC DNA]</scope>
</reference>
<feature type="transmembrane region" description="Helical" evidence="2">
    <location>
        <begin position="142"/>
        <end position="162"/>
    </location>
</feature>
<evidence type="ECO:0000313" key="4">
    <source>
        <dbReference type="EMBL" id="ETO15503.1"/>
    </source>
</evidence>
<accession>X6MND4</accession>
<keyword evidence="5" id="KW-1185">Reference proteome</keyword>
<comment type="caution">
    <text evidence="4">The sequence shown here is derived from an EMBL/GenBank/DDBJ whole genome shotgun (WGS) entry which is preliminary data.</text>
</comment>
<dbReference type="GO" id="GO:0006629">
    <property type="term" value="P:lipid metabolic process"/>
    <property type="evidence" value="ECO:0007669"/>
    <property type="project" value="InterPro"/>
</dbReference>
<protein>
    <recommendedName>
        <fullName evidence="3">Fungal lipase-type domain-containing protein</fullName>
    </recommendedName>
</protein>
<dbReference type="SUPFAM" id="SSF53474">
    <property type="entry name" value="alpha/beta-Hydrolases"/>
    <property type="match status" value="1"/>
</dbReference>
<feature type="region of interest" description="Disordered" evidence="1">
    <location>
        <begin position="1"/>
        <end position="38"/>
    </location>
</feature>
<dbReference type="Gene3D" id="3.40.50.1820">
    <property type="entry name" value="alpha/beta hydrolase"/>
    <property type="match status" value="1"/>
</dbReference>
<feature type="domain" description="Fungal lipase-type" evidence="3">
    <location>
        <begin position="263"/>
        <end position="423"/>
    </location>
</feature>
<dbReference type="Proteomes" id="UP000023152">
    <property type="component" value="Unassembled WGS sequence"/>
</dbReference>
<dbReference type="InterPro" id="IPR002921">
    <property type="entry name" value="Fungal_lipase-type"/>
</dbReference>
<organism evidence="4 5">
    <name type="scientific">Reticulomyxa filosa</name>
    <dbReference type="NCBI Taxonomy" id="46433"/>
    <lineage>
        <taxon>Eukaryota</taxon>
        <taxon>Sar</taxon>
        <taxon>Rhizaria</taxon>
        <taxon>Retaria</taxon>
        <taxon>Foraminifera</taxon>
        <taxon>Monothalamids</taxon>
        <taxon>Reticulomyxidae</taxon>
        <taxon>Reticulomyxa</taxon>
    </lineage>
</organism>
<dbReference type="InterPro" id="IPR029058">
    <property type="entry name" value="AB_hydrolase_fold"/>
</dbReference>
<evidence type="ECO:0000259" key="3">
    <source>
        <dbReference type="Pfam" id="PF01764"/>
    </source>
</evidence>
<dbReference type="OrthoDB" id="58570at2759"/>